<evidence type="ECO:0000259" key="1">
    <source>
        <dbReference type="PROSITE" id="PS50222"/>
    </source>
</evidence>
<dbReference type="Gene3D" id="1.10.238.10">
    <property type="entry name" value="EF-hand"/>
    <property type="match status" value="2"/>
</dbReference>
<proteinExistence type="predicted"/>
<dbReference type="Proteomes" id="UP001438707">
    <property type="component" value="Unassembled WGS sequence"/>
</dbReference>
<organism evidence="2 3">
    <name type="scientific">Apatococcus lobatus</name>
    <dbReference type="NCBI Taxonomy" id="904363"/>
    <lineage>
        <taxon>Eukaryota</taxon>
        <taxon>Viridiplantae</taxon>
        <taxon>Chlorophyta</taxon>
        <taxon>core chlorophytes</taxon>
        <taxon>Trebouxiophyceae</taxon>
        <taxon>Chlorellales</taxon>
        <taxon>Chlorellaceae</taxon>
        <taxon>Apatococcus</taxon>
    </lineage>
</organism>
<keyword evidence="3" id="KW-1185">Reference proteome</keyword>
<dbReference type="GO" id="GO:0005509">
    <property type="term" value="F:calcium ion binding"/>
    <property type="evidence" value="ECO:0007669"/>
    <property type="project" value="InterPro"/>
</dbReference>
<name>A0AAW1QU69_9CHLO</name>
<protein>
    <recommendedName>
        <fullName evidence="1">EF-hand domain-containing protein</fullName>
    </recommendedName>
</protein>
<dbReference type="InterPro" id="IPR011992">
    <property type="entry name" value="EF-hand-dom_pair"/>
</dbReference>
<dbReference type="EMBL" id="JALJOS010000026">
    <property type="protein sequence ID" value="KAK9825064.1"/>
    <property type="molecule type" value="Genomic_DNA"/>
</dbReference>
<dbReference type="AlphaFoldDB" id="A0AAW1QU69"/>
<comment type="caution">
    <text evidence="2">The sequence shown here is derived from an EMBL/GenBank/DDBJ whole genome shotgun (WGS) entry which is preliminary data.</text>
</comment>
<evidence type="ECO:0000313" key="2">
    <source>
        <dbReference type="EMBL" id="KAK9825064.1"/>
    </source>
</evidence>
<evidence type="ECO:0000313" key="3">
    <source>
        <dbReference type="Proteomes" id="UP001438707"/>
    </source>
</evidence>
<reference evidence="2 3" key="1">
    <citation type="journal article" date="2024" name="Nat. Commun.">
        <title>Phylogenomics reveals the evolutionary origins of lichenization in chlorophyte algae.</title>
        <authorList>
            <person name="Puginier C."/>
            <person name="Libourel C."/>
            <person name="Otte J."/>
            <person name="Skaloud P."/>
            <person name="Haon M."/>
            <person name="Grisel S."/>
            <person name="Petersen M."/>
            <person name="Berrin J.G."/>
            <person name="Delaux P.M."/>
            <person name="Dal Grande F."/>
            <person name="Keller J."/>
        </authorList>
    </citation>
    <scope>NUCLEOTIDE SEQUENCE [LARGE SCALE GENOMIC DNA]</scope>
    <source>
        <strain evidence="2 3">SAG 2145</strain>
    </source>
</reference>
<feature type="domain" description="EF-hand" evidence="1">
    <location>
        <begin position="7"/>
        <end position="42"/>
    </location>
</feature>
<accession>A0AAW1QU69</accession>
<dbReference type="SUPFAM" id="SSF47473">
    <property type="entry name" value="EF-hand"/>
    <property type="match status" value="1"/>
</dbReference>
<dbReference type="PROSITE" id="PS50222">
    <property type="entry name" value="EF_HAND_2"/>
    <property type="match status" value="1"/>
</dbReference>
<gene>
    <name evidence="2" type="ORF">WJX74_005608</name>
</gene>
<dbReference type="InterPro" id="IPR002048">
    <property type="entry name" value="EF_hand_dom"/>
</dbReference>
<sequence length="141" mass="15918">MTTLSPVELEQCKRAFSITDKEGVGYLKRKELRQLFSILNITIPSEELHLLISQADFHDFLKIYQKFRTDTAKTTSDRDTKEAFVALGGNADASGTISADRLRKTLKGFELTLDLESPLAKLDKEQTGILTYQQFKALMTV</sequence>